<keyword evidence="2" id="KW-0808">Transferase</keyword>
<protein>
    <submittedName>
        <fullName evidence="2">Methyltransferase domain-containing protein</fullName>
    </submittedName>
</protein>
<dbReference type="InterPro" id="IPR029063">
    <property type="entry name" value="SAM-dependent_MTases_sf"/>
</dbReference>
<dbReference type="CDD" id="cd02440">
    <property type="entry name" value="AdoMet_MTases"/>
    <property type="match status" value="1"/>
</dbReference>
<dbReference type="Gene3D" id="3.40.50.150">
    <property type="entry name" value="Vaccinia Virus protein VP39"/>
    <property type="match status" value="1"/>
</dbReference>
<accession>A0ABS5U3I1</accession>
<dbReference type="RefSeq" id="WP_214295936.1">
    <property type="nucleotide sequence ID" value="NZ_JAHDYS010000001.1"/>
</dbReference>
<dbReference type="Proteomes" id="UP000784128">
    <property type="component" value="Unassembled WGS sequence"/>
</dbReference>
<evidence type="ECO:0000259" key="1">
    <source>
        <dbReference type="Pfam" id="PF08241"/>
    </source>
</evidence>
<feature type="domain" description="Methyltransferase type 11" evidence="1">
    <location>
        <begin position="169"/>
        <end position="219"/>
    </location>
</feature>
<dbReference type="InterPro" id="IPR013216">
    <property type="entry name" value="Methyltransf_11"/>
</dbReference>
<proteinExistence type="predicted"/>
<dbReference type="GO" id="GO:0032259">
    <property type="term" value="P:methylation"/>
    <property type="evidence" value="ECO:0007669"/>
    <property type="project" value="UniProtKB-KW"/>
</dbReference>
<gene>
    <name evidence="2" type="ORF">KJB30_00310</name>
</gene>
<keyword evidence="2" id="KW-0489">Methyltransferase</keyword>
<evidence type="ECO:0000313" key="3">
    <source>
        <dbReference type="Proteomes" id="UP000784128"/>
    </source>
</evidence>
<keyword evidence="3" id="KW-1185">Reference proteome</keyword>
<organism evidence="2 3">
    <name type="scientific">Pelotalea chapellei</name>
    <dbReference type="NCBI Taxonomy" id="44671"/>
    <lineage>
        <taxon>Bacteria</taxon>
        <taxon>Pseudomonadati</taxon>
        <taxon>Thermodesulfobacteriota</taxon>
        <taxon>Desulfuromonadia</taxon>
        <taxon>Geobacterales</taxon>
        <taxon>Geobacteraceae</taxon>
        <taxon>Pelotalea</taxon>
    </lineage>
</organism>
<dbReference type="EMBL" id="JAHDYS010000001">
    <property type="protein sequence ID" value="MBT1070222.1"/>
    <property type="molecule type" value="Genomic_DNA"/>
</dbReference>
<comment type="caution">
    <text evidence="2">The sequence shown here is derived from an EMBL/GenBank/DDBJ whole genome shotgun (WGS) entry which is preliminary data.</text>
</comment>
<evidence type="ECO:0000313" key="2">
    <source>
        <dbReference type="EMBL" id="MBT1070222.1"/>
    </source>
</evidence>
<name>A0ABS5U3I1_9BACT</name>
<reference evidence="2 3" key="1">
    <citation type="submission" date="2021-05" db="EMBL/GenBank/DDBJ databases">
        <title>The draft genome of Geobacter chapellei DSM 13688.</title>
        <authorList>
            <person name="Xu Z."/>
            <person name="Masuda Y."/>
            <person name="Itoh H."/>
            <person name="Senoo K."/>
        </authorList>
    </citation>
    <scope>NUCLEOTIDE SEQUENCE [LARGE SCALE GENOMIC DNA]</scope>
    <source>
        <strain evidence="2 3">DSM 13688</strain>
    </source>
</reference>
<dbReference type="Pfam" id="PF08241">
    <property type="entry name" value="Methyltransf_11"/>
    <property type="match status" value="1"/>
</dbReference>
<sequence>MMFRRLSNFFTELKPRSCSAPHLPIAEVHSYEFYRYHTAQNQENTLANWQFEKSLVSDNLTEFSFRGFCYVCGITVDFKVDFQNHYKVNGISMPNWRERLVCPKCHLNNRMRATIQIFNQRYQPDRWSNIYLTEQTTLLYKWFEKKYDNVCGSEYLGTSTDYGSINDKGMRNEDLTQLSFCNNRFDYILSFDVFEHIPNYKKALVECCRCLKPGGTLYFSVPFISTEEKNIIRAQITDTGEFIHLLPPEYHGNPLSSDGCLSFYHFGWELIDDLNATGFDDAKALFYWSPELGYLGQEQLMFAATKSQGSHMRT</sequence>
<dbReference type="SUPFAM" id="SSF53335">
    <property type="entry name" value="S-adenosyl-L-methionine-dependent methyltransferases"/>
    <property type="match status" value="1"/>
</dbReference>
<dbReference type="GO" id="GO:0008168">
    <property type="term" value="F:methyltransferase activity"/>
    <property type="evidence" value="ECO:0007669"/>
    <property type="project" value="UniProtKB-KW"/>
</dbReference>